<evidence type="ECO:0000313" key="2">
    <source>
        <dbReference type="Proteomes" id="UP000828941"/>
    </source>
</evidence>
<comment type="caution">
    <text evidence="1">The sequence shown here is derived from an EMBL/GenBank/DDBJ whole genome shotgun (WGS) entry which is preliminary data.</text>
</comment>
<reference evidence="1 2" key="1">
    <citation type="journal article" date="2022" name="DNA Res.">
        <title>Chromosomal-level genome assembly of the orchid tree Bauhinia variegata (Leguminosae; Cercidoideae) supports the allotetraploid origin hypothesis of Bauhinia.</title>
        <authorList>
            <person name="Zhong Y."/>
            <person name="Chen Y."/>
            <person name="Zheng D."/>
            <person name="Pang J."/>
            <person name="Liu Y."/>
            <person name="Luo S."/>
            <person name="Meng S."/>
            <person name="Qian L."/>
            <person name="Wei D."/>
            <person name="Dai S."/>
            <person name="Zhou R."/>
        </authorList>
    </citation>
    <scope>NUCLEOTIDE SEQUENCE [LARGE SCALE GENOMIC DNA]</scope>
    <source>
        <strain evidence="1">BV-YZ2020</strain>
    </source>
</reference>
<name>A0ACB9MXE5_BAUVA</name>
<evidence type="ECO:0000313" key="1">
    <source>
        <dbReference type="EMBL" id="KAI4328144.1"/>
    </source>
</evidence>
<gene>
    <name evidence="1" type="ORF">L6164_020525</name>
</gene>
<accession>A0ACB9MXE5</accession>
<dbReference type="Proteomes" id="UP000828941">
    <property type="component" value="Chromosome 8"/>
</dbReference>
<keyword evidence="2" id="KW-1185">Reference proteome</keyword>
<sequence>MQLPVAVSKLLSHPELWRFTGVVSSIVGFSCYAMSPSFEDLFGKWNPLKVAIYNTITLLFYLLMLFVNKWKEHARSFLLKAHVGFLVLMLTSLYSFFEGQSEGRSKQKAYGSMLNLISCGAFALMSMSLSRQLELGFDAGMFNFFLGCFLVTVMKMNFRLAPVAAIFCYLLVNFRSCSNCFLKILGREIERADVESGSNMEANRIHGRDKADDNDDGMHNKSYGYREWEFEDENEDSYHAMFKEMDEYENKNKNKDKDLYDAMFIQMDEYYEDN</sequence>
<proteinExistence type="predicted"/>
<organism evidence="1 2">
    <name type="scientific">Bauhinia variegata</name>
    <name type="common">Purple orchid tree</name>
    <name type="synonym">Phanera variegata</name>
    <dbReference type="NCBI Taxonomy" id="167791"/>
    <lineage>
        <taxon>Eukaryota</taxon>
        <taxon>Viridiplantae</taxon>
        <taxon>Streptophyta</taxon>
        <taxon>Embryophyta</taxon>
        <taxon>Tracheophyta</taxon>
        <taxon>Spermatophyta</taxon>
        <taxon>Magnoliopsida</taxon>
        <taxon>eudicotyledons</taxon>
        <taxon>Gunneridae</taxon>
        <taxon>Pentapetalae</taxon>
        <taxon>rosids</taxon>
        <taxon>fabids</taxon>
        <taxon>Fabales</taxon>
        <taxon>Fabaceae</taxon>
        <taxon>Cercidoideae</taxon>
        <taxon>Cercideae</taxon>
        <taxon>Bauhiniinae</taxon>
        <taxon>Bauhinia</taxon>
    </lineage>
</organism>
<protein>
    <submittedName>
        <fullName evidence="1">Uncharacterized protein</fullName>
    </submittedName>
</protein>
<dbReference type="EMBL" id="CM039433">
    <property type="protein sequence ID" value="KAI4328144.1"/>
    <property type="molecule type" value="Genomic_DNA"/>
</dbReference>